<gene>
    <name evidence="1" type="ORF">DZD40_00600</name>
</gene>
<dbReference type="Proteomes" id="UP000286095">
    <property type="component" value="Unassembled WGS sequence"/>
</dbReference>
<comment type="caution">
    <text evidence="1">The sequence shown here is derived from an EMBL/GenBank/DDBJ whole genome shotgun (WGS) entry which is preliminary data.</text>
</comment>
<dbReference type="InterPro" id="IPR043461">
    <property type="entry name" value="LpxH-like"/>
</dbReference>
<evidence type="ECO:0000313" key="1">
    <source>
        <dbReference type="EMBL" id="RQD88735.1"/>
    </source>
</evidence>
<protein>
    <submittedName>
        <fullName evidence="1">UDP-2,3-diacylglucosamine diphosphatase</fullName>
    </submittedName>
</protein>
<evidence type="ECO:0000313" key="2">
    <source>
        <dbReference type="Proteomes" id="UP000286095"/>
    </source>
</evidence>
<organism evidence="1 2">
    <name type="scientific">Campylobacter hepaticus</name>
    <dbReference type="NCBI Taxonomy" id="1813019"/>
    <lineage>
        <taxon>Bacteria</taxon>
        <taxon>Pseudomonadati</taxon>
        <taxon>Campylobacterota</taxon>
        <taxon>Epsilonproteobacteria</taxon>
        <taxon>Campylobacterales</taxon>
        <taxon>Campylobacteraceae</taxon>
        <taxon>Campylobacter</taxon>
    </lineage>
</organism>
<dbReference type="GO" id="GO:0016020">
    <property type="term" value="C:membrane"/>
    <property type="evidence" value="ECO:0007669"/>
    <property type="project" value="GOC"/>
</dbReference>
<dbReference type="EMBL" id="QURW01000001">
    <property type="protein sequence ID" value="RQD88735.1"/>
    <property type="molecule type" value="Genomic_DNA"/>
</dbReference>
<dbReference type="SUPFAM" id="SSF56300">
    <property type="entry name" value="Metallo-dependent phosphatases"/>
    <property type="match status" value="1"/>
</dbReference>
<reference evidence="1 2" key="1">
    <citation type="submission" date="2018-08" db="EMBL/GenBank/DDBJ databases">
        <title>Survival mechanisms of Campylobacter hepaticus identified by genomic analysis and comparative transcriptomic analysis of in vivo and in vitro derived bacteria.</title>
        <authorList>
            <person name="Van T.T.H."/>
            <person name="Moore R.J."/>
        </authorList>
    </citation>
    <scope>NUCLEOTIDE SEQUENCE [LARGE SCALE GENOMIC DNA]</scope>
    <source>
        <strain evidence="1 2">54L</strain>
    </source>
</reference>
<sequence length="211" mass="25131">MGDIFDLLVGEISATHEFAKPYIALLEELALKIEIIYLEGNHDFNLSYFFKKVKIFTLEQQPLKIYLHTSKGSNINTPKTFINLAHGDIFLPPLLQFSLKSLRNHYLLLFLNFLNILTRNFISNKIMSKQKQKNLFYKIKDFENLAKKRYQKYENLGFWVCEGHYHQNVILNQKDIKYFNLASFAHEKSFFIVEYYQEIKFQEQKLRGQNV</sequence>
<accession>A0A424Z343</accession>
<dbReference type="InterPro" id="IPR029052">
    <property type="entry name" value="Metallo-depent_PP-like"/>
</dbReference>
<dbReference type="GO" id="GO:0008758">
    <property type="term" value="F:UDP-2,3-diacylglucosamine hydrolase activity"/>
    <property type="evidence" value="ECO:0007669"/>
    <property type="project" value="TreeGrafter"/>
</dbReference>
<name>A0A424Z343_9BACT</name>
<proteinExistence type="predicted"/>
<dbReference type="STRING" id="1813019.A2J15_01735"/>
<dbReference type="PANTHER" id="PTHR34990">
    <property type="entry name" value="UDP-2,3-DIACYLGLUCOSAMINE HYDROLASE-RELATED"/>
    <property type="match status" value="1"/>
</dbReference>
<dbReference type="GO" id="GO:0009245">
    <property type="term" value="P:lipid A biosynthetic process"/>
    <property type="evidence" value="ECO:0007669"/>
    <property type="project" value="TreeGrafter"/>
</dbReference>
<dbReference type="AlphaFoldDB" id="A0A424Z343"/>
<dbReference type="Gene3D" id="3.60.21.10">
    <property type="match status" value="1"/>
</dbReference>